<dbReference type="EMBL" id="REFV01000008">
    <property type="protein sequence ID" value="RMB58479.1"/>
    <property type="molecule type" value="Genomic_DNA"/>
</dbReference>
<gene>
    <name evidence="1" type="ORF">EAX61_09225</name>
</gene>
<protein>
    <submittedName>
        <fullName evidence="1">Uncharacterized protein</fullName>
    </submittedName>
</protein>
<sequence>MTHKDIGYFLHRLEGLYSYNVFSYESWLCQRVVITSTHGKKMDMPNYYKKYIREYKDVYDAPPHIEEIDKLFNQIGIS</sequence>
<evidence type="ECO:0000313" key="2">
    <source>
        <dbReference type="Proteomes" id="UP000281985"/>
    </source>
</evidence>
<organism evidence="1 2">
    <name type="scientific">Dokdonia sinensis</name>
    <dbReference type="NCBI Taxonomy" id="2479847"/>
    <lineage>
        <taxon>Bacteria</taxon>
        <taxon>Pseudomonadati</taxon>
        <taxon>Bacteroidota</taxon>
        <taxon>Flavobacteriia</taxon>
        <taxon>Flavobacteriales</taxon>
        <taxon>Flavobacteriaceae</taxon>
        <taxon>Dokdonia</taxon>
    </lineage>
</organism>
<comment type="caution">
    <text evidence="1">The sequence shown here is derived from an EMBL/GenBank/DDBJ whole genome shotgun (WGS) entry which is preliminary data.</text>
</comment>
<keyword evidence="2" id="KW-1185">Reference proteome</keyword>
<dbReference type="AlphaFoldDB" id="A0A3M0GBQ0"/>
<name>A0A3M0GBQ0_9FLAO</name>
<evidence type="ECO:0000313" key="1">
    <source>
        <dbReference type="EMBL" id="RMB58479.1"/>
    </source>
</evidence>
<dbReference type="RefSeq" id="WP_121917403.1">
    <property type="nucleotide sequence ID" value="NZ_REFV01000008.1"/>
</dbReference>
<reference evidence="1 2" key="1">
    <citation type="submission" date="2018-10" db="EMBL/GenBank/DDBJ databases">
        <title>Dokdonia luteus sp. nov., isolated from sea water.</title>
        <authorList>
            <person name="Zhou L.Y."/>
            <person name="Du Z.J."/>
        </authorList>
    </citation>
    <scope>NUCLEOTIDE SEQUENCE [LARGE SCALE GENOMIC DNA]</scope>
    <source>
        <strain evidence="1 2">SH27</strain>
    </source>
</reference>
<accession>A0A3M0GBQ0</accession>
<dbReference type="Proteomes" id="UP000281985">
    <property type="component" value="Unassembled WGS sequence"/>
</dbReference>
<proteinExistence type="predicted"/>